<feature type="compositionally biased region" description="Low complexity" evidence="1">
    <location>
        <begin position="1"/>
        <end position="14"/>
    </location>
</feature>
<organism evidence="2 3">
    <name type="scientific">Daedalea quercina L-15889</name>
    <dbReference type="NCBI Taxonomy" id="1314783"/>
    <lineage>
        <taxon>Eukaryota</taxon>
        <taxon>Fungi</taxon>
        <taxon>Dikarya</taxon>
        <taxon>Basidiomycota</taxon>
        <taxon>Agaricomycotina</taxon>
        <taxon>Agaricomycetes</taxon>
        <taxon>Polyporales</taxon>
        <taxon>Fomitopsis</taxon>
    </lineage>
</organism>
<reference evidence="2 3" key="1">
    <citation type="journal article" date="2016" name="Mol. Biol. Evol.">
        <title>Comparative Genomics of Early-Diverging Mushroom-Forming Fungi Provides Insights into the Origins of Lignocellulose Decay Capabilities.</title>
        <authorList>
            <person name="Nagy L.G."/>
            <person name="Riley R."/>
            <person name="Tritt A."/>
            <person name="Adam C."/>
            <person name="Daum C."/>
            <person name="Floudas D."/>
            <person name="Sun H."/>
            <person name="Yadav J.S."/>
            <person name="Pangilinan J."/>
            <person name="Larsson K.H."/>
            <person name="Matsuura K."/>
            <person name="Barry K."/>
            <person name="Labutti K."/>
            <person name="Kuo R."/>
            <person name="Ohm R.A."/>
            <person name="Bhattacharya S.S."/>
            <person name="Shirouzu T."/>
            <person name="Yoshinaga Y."/>
            <person name="Martin F.M."/>
            <person name="Grigoriev I.V."/>
            <person name="Hibbett D.S."/>
        </authorList>
    </citation>
    <scope>NUCLEOTIDE SEQUENCE [LARGE SCALE GENOMIC DNA]</scope>
    <source>
        <strain evidence="2 3">L-15889</strain>
    </source>
</reference>
<dbReference type="OrthoDB" id="2788229at2759"/>
<dbReference type="AlphaFoldDB" id="A0A165NPZ6"/>
<feature type="region of interest" description="Disordered" evidence="1">
    <location>
        <begin position="1"/>
        <end position="30"/>
    </location>
</feature>
<dbReference type="Proteomes" id="UP000076727">
    <property type="component" value="Unassembled WGS sequence"/>
</dbReference>
<protein>
    <recommendedName>
        <fullName evidence="4">F-box domain-containing protein</fullName>
    </recommendedName>
</protein>
<keyword evidence="3" id="KW-1185">Reference proteome</keyword>
<proteinExistence type="predicted"/>
<dbReference type="EMBL" id="KV429078">
    <property type="protein sequence ID" value="KZT67228.1"/>
    <property type="molecule type" value="Genomic_DNA"/>
</dbReference>
<gene>
    <name evidence="2" type="ORF">DAEQUDRAFT_399568</name>
</gene>
<evidence type="ECO:0000313" key="3">
    <source>
        <dbReference type="Proteomes" id="UP000076727"/>
    </source>
</evidence>
<accession>A0A165NPZ6</accession>
<feature type="compositionally biased region" description="Polar residues" evidence="1">
    <location>
        <begin position="15"/>
        <end position="29"/>
    </location>
</feature>
<evidence type="ECO:0000256" key="1">
    <source>
        <dbReference type="SAM" id="MobiDB-lite"/>
    </source>
</evidence>
<evidence type="ECO:0000313" key="2">
    <source>
        <dbReference type="EMBL" id="KZT67228.1"/>
    </source>
</evidence>
<name>A0A165NPZ6_9APHY</name>
<evidence type="ECO:0008006" key="4">
    <source>
        <dbReference type="Google" id="ProtNLM"/>
    </source>
</evidence>
<sequence length="428" mass="48397">MPASSSPPGATSTPLAVTTQASDELSSSPKLPPELVENVIDHLHDNNAALAACALVSKEWTHTARFHRFTILKVRLRYDDYTKLGEALAASADLRNMVRTLWIVAPWEDDAPGSPNMGPLTWLPVLEKTEELILTGYMLESDYPADDQLGYDYDLGPHLPALKRLIMNCWRMGVGPLDAMWKSFPQLDTFTLSRIGRIIPFTIPDRPWGAPVPAPHPRMRKLGVEWISWQQLRHTANWMLRHPNPELLQTIRLQCCFYVLGQAQPILDKFGPLQLQHLHLGIQAYQGDDVSSDNQRITAQKYPSLERCTKLSMLRIVIHTYDKHDEAQYVTACTHAILFSLASPALETLILEAQLNRDLGPTEPFEKLDWTAIQRMLQHPTLAKLSRIVINGRSHSDKLVKLLKEKSPELYKNGMFTLAMVRGSQRPL</sequence>